<reference evidence="1 2" key="1">
    <citation type="journal article" date="2016" name="Nat. Commun.">
        <title>Thousands of microbial genomes shed light on interconnected biogeochemical processes in an aquifer system.</title>
        <authorList>
            <person name="Anantharaman K."/>
            <person name="Brown C.T."/>
            <person name="Hug L.A."/>
            <person name="Sharon I."/>
            <person name="Castelle C.J."/>
            <person name="Probst A.J."/>
            <person name="Thomas B.C."/>
            <person name="Singh A."/>
            <person name="Wilkins M.J."/>
            <person name="Karaoz U."/>
            <person name="Brodie E.L."/>
            <person name="Williams K.H."/>
            <person name="Hubbard S.S."/>
            <person name="Banfield J.F."/>
        </authorList>
    </citation>
    <scope>NUCLEOTIDE SEQUENCE [LARGE SCALE GENOMIC DNA]</scope>
</reference>
<dbReference type="STRING" id="1802214.A2908_04410"/>
<evidence type="ECO:0000313" key="2">
    <source>
        <dbReference type="Proteomes" id="UP000176774"/>
    </source>
</evidence>
<dbReference type="Gene3D" id="1.10.30.50">
    <property type="match status" value="1"/>
</dbReference>
<comment type="caution">
    <text evidence="1">The sequence shown here is derived from an EMBL/GenBank/DDBJ whole genome shotgun (WGS) entry which is preliminary data.</text>
</comment>
<dbReference type="AlphaFoldDB" id="A0A1G2IBI4"/>
<proteinExistence type="predicted"/>
<protein>
    <submittedName>
        <fullName evidence="1">Uncharacterized protein</fullName>
    </submittedName>
</protein>
<name>A0A1G2IBI4_9BACT</name>
<evidence type="ECO:0000313" key="1">
    <source>
        <dbReference type="EMBL" id="OGZ72106.1"/>
    </source>
</evidence>
<organism evidence="1 2">
    <name type="scientific">Candidatus Staskawiczbacteria bacterium RIFCSPLOWO2_01_FULL_38_12b</name>
    <dbReference type="NCBI Taxonomy" id="1802214"/>
    <lineage>
        <taxon>Bacteria</taxon>
        <taxon>Candidatus Staskawicziibacteriota</taxon>
    </lineage>
</organism>
<dbReference type="Proteomes" id="UP000176774">
    <property type="component" value="Unassembled WGS sequence"/>
</dbReference>
<accession>A0A1G2IBI4</accession>
<dbReference type="EMBL" id="MHPA01000030">
    <property type="protein sequence ID" value="OGZ72106.1"/>
    <property type="molecule type" value="Genomic_DNA"/>
</dbReference>
<gene>
    <name evidence="1" type="ORF">A2908_04410</name>
</gene>
<sequence>MGKCVHCFKELVEVTRDHIFPSSWYTDNTPQNIQRLTVPSCRECNEKFGKLEQKLFMRLVPCIDPTKAEMSGITKKLFHTYTKNPRFLKWLKENLKPYTKDKKPFPGLGPHEGFPLESQSYIPAPVDLLPPVLEKIFRGLEYKFEQRLMKEPYALKIYHVFEEPEEIKKLLSHKSKKDISFGPGFSVERIVPTNMKEPVIYKTIIWGTFISYASVVKKR</sequence>